<keyword evidence="2" id="KW-0812">Transmembrane</keyword>
<comment type="caution">
    <text evidence="4">The sequence shown here is derived from an EMBL/GenBank/DDBJ whole genome shotgun (WGS) entry which is preliminary data.</text>
</comment>
<dbReference type="AlphaFoldDB" id="A0A7K1XXF4"/>
<evidence type="ECO:0000256" key="1">
    <source>
        <dbReference type="SAM" id="Coils"/>
    </source>
</evidence>
<evidence type="ECO:0000313" key="4">
    <source>
        <dbReference type="EMBL" id="MXV15508.1"/>
    </source>
</evidence>
<keyword evidence="5" id="KW-1185">Reference proteome</keyword>
<dbReference type="RefSeq" id="WP_160906497.1">
    <property type="nucleotide sequence ID" value="NZ_WVHS01000002.1"/>
</dbReference>
<dbReference type="Proteomes" id="UP000451233">
    <property type="component" value="Unassembled WGS sequence"/>
</dbReference>
<feature type="coiled-coil region" evidence="1">
    <location>
        <begin position="33"/>
        <end position="76"/>
    </location>
</feature>
<name>A0A7K1XXF4_9SPHI</name>
<keyword evidence="2" id="KW-0472">Membrane</keyword>
<reference evidence="4 5" key="1">
    <citation type="submission" date="2019-11" db="EMBL/GenBank/DDBJ databases">
        <title>Pedobacter sp. HMF7056 Genome sequencing and assembly.</title>
        <authorList>
            <person name="Kang H."/>
            <person name="Kim H."/>
            <person name="Joh K."/>
        </authorList>
    </citation>
    <scope>NUCLEOTIDE SEQUENCE [LARGE SCALE GENOMIC DNA]</scope>
    <source>
        <strain evidence="4 5">HMF7056</strain>
    </source>
</reference>
<keyword evidence="3" id="KW-0732">Signal</keyword>
<accession>A0A7K1XXF4</accession>
<keyword evidence="2" id="KW-1133">Transmembrane helix</keyword>
<keyword evidence="1" id="KW-0175">Coiled coil</keyword>
<evidence type="ECO:0000256" key="3">
    <source>
        <dbReference type="SAM" id="SignalP"/>
    </source>
</evidence>
<evidence type="ECO:0000256" key="2">
    <source>
        <dbReference type="SAM" id="Phobius"/>
    </source>
</evidence>
<sequence length="102" mass="11584">MKKKIYVLVAFLMMGFTTMAADVKDDKKAPELTEQQQVRIQEIKQRVEEIKSMDKSSLSREERKELKSELKAMKKEARAMGGGVYLSVGAIIIIILVLILIL</sequence>
<evidence type="ECO:0008006" key="6">
    <source>
        <dbReference type="Google" id="ProtNLM"/>
    </source>
</evidence>
<protein>
    <recommendedName>
        <fullName evidence="6">Seryl-tRNA synthetase</fullName>
    </recommendedName>
</protein>
<gene>
    <name evidence="4" type="ORF">GS398_09350</name>
</gene>
<organism evidence="4 5">
    <name type="scientific">Hufsiella ginkgonis</name>
    <dbReference type="NCBI Taxonomy" id="2695274"/>
    <lineage>
        <taxon>Bacteria</taxon>
        <taxon>Pseudomonadati</taxon>
        <taxon>Bacteroidota</taxon>
        <taxon>Sphingobacteriia</taxon>
        <taxon>Sphingobacteriales</taxon>
        <taxon>Sphingobacteriaceae</taxon>
        <taxon>Hufsiella</taxon>
    </lineage>
</organism>
<feature type="transmembrane region" description="Helical" evidence="2">
    <location>
        <begin position="83"/>
        <end position="101"/>
    </location>
</feature>
<proteinExistence type="predicted"/>
<feature type="chain" id="PRO_5029722855" description="Seryl-tRNA synthetase" evidence="3">
    <location>
        <begin position="21"/>
        <end position="102"/>
    </location>
</feature>
<feature type="signal peptide" evidence="3">
    <location>
        <begin position="1"/>
        <end position="20"/>
    </location>
</feature>
<dbReference type="EMBL" id="WVHS01000002">
    <property type="protein sequence ID" value="MXV15508.1"/>
    <property type="molecule type" value="Genomic_DNA"/>
</dbReference>
<evidence type="ECO:0000313" key="5">
    <source>
        <dbReference type="Proteomes" id="UP000451233"/>
    </source>
</evidence>